<dbReference type="Proteomes" id="UP001500363">
    <property type="component" value="Unassembled WGS sequence"/>
</dbReference>
<protein>
    <recommendedName>
        <fullName evidence="3">DUF2461 family protein</fullName>
    </recommendedName>
</protein>
<sequence>MLLQLEGDPAVAVRERVRRDREDLVRRPMIELLNVVADQDPAYEDFSVWGYGEVLLRAWQRQSAIVRLACNVELGVRFDLDGLEVGVAWWYAPSVQIERYRAAVADDGSGRRLVAILRKLDAEGFELSGEQLKRPLRGYPPEHPRAALLRHKSVIAFRPLGCDDWIHTPAAADQVLAAFTQLRPLARWLVKNVAG</sequence>
<dbReference type="InterPro" id="IPR012808">
    <property type="entry name" value="CHP02453"/>
</dbReference>
<accession>A0ABN2AJ77</accession>
<keyword evidence="2" id="KW-1185">Reference proteome</keyword>
<evidence type="ECO:0008006" key="3">
    <source>
        <dbReference type="Google" id="ProtNLM"/>
    </source>
</evidence>
<proteinExistence type="predicted"/>
<organism evidence="1 2">
    <name type="scientific">Kribbella lupini</name>
    <dbReference type="NCBI Taxonomy" id="291602"/>
    <lineage>
        <taxon>Bacteria</taxon>
        <taxon>Bacillati</taxon>
        <taxon>Actinomycetota</taxon>
        <taxon>Actinomycetes</taxon>
        <taxon>Propionibacteriales</taxon>
        <taxon>Kribbellaceae</taxon>
        <taxon>Kribbella</taxon>
    </lineage>
</organism>
<comment type="caution">
    <text evidence="1">The sequence shown here is derived from an EMBL/GenBank/DDBJ whole genome shotgun (WGS) entry which is preliminary data.</text>
</comment>
<reference evidence="1 2" key="1">
    <citation type="journal article" date="2019" name="Int. J. Syst. Evol. Microbiol.">
        <title>The Global Catalogue of Microorganisms (GCM) 10K type strain sequencing project: providing services to taxonomists for standard genome sequencing and annotation.</title>
        <authorList>
            <consortium name="The Broad Institute Genomics Platform"/>
            <consortium name="The Broad Institute Genome Sequencing Center for Infectious Disease"/>
            <person name="Wu L."/>
            <person name="Ma J."/>
        </authorList>
    </citation>
    <scope>NUCLEOTIDE SEQUENCE [LARGE SCALE GENOMIC DNA]</scope>
    <source>
        <strain evidence="1 2">JCM 14303</strain>
    </source>
</reference>
<dbReference type="EMBL" id="BAAANC010000001">
    <property type="protein sequence ID" value="GAA1520214.1"/>
    <property type="molecule type" value="Genomic_DNA"/>
</dbReference>
<name>A0ABN2AJ77_9ACTN</name>
<dbReference type="Pfam" id="PF09365">
    <property type="entry name" value="DUF2461"/>
    <property type="match status" value="1"/>
</dbReference>
<evidence type="ECO:0000313" key="1">
    <source>
        <dbReference type="EMBL" id="GAA1520214.1"/>
    </source>
</evidence>
<evidence type="ECO:0000313" key="2">
    <source>
        <dbReference type="Proteomes" id="UP001500363"/>
    </source>
</evidence>
<gene>
    <name evidence="1" type="ORF">GCM10009741_21080</name>
</gene>